<reference evidence="1" key="1">
    <citation type="journal article" date="2020" name="Stud. Mycol.">
        <title>101 Dothideomycetes genomes: a test case for predicting lifestyles and emergence of pathogens.</title>
        <authorList>
            <person name="Haridas S."/>
            <person name="Albert R."/>
            <person name="Binder M."/>
            <person name="Bloem J."/>
            <person name="Labutti K."/>
            <person name="Salamov A."/>
            <person name="Andreopoulos B."/>
            <person name="Baker S."/>
            <person name="Barry K."/>
            <person name="Bills G."/>
            <person name="Bluhm B."/>
            <person name="Cannon C."/>
            <person name="Castanera R."/>
            <person name="Culley D."/>
            <person name="Daum C."/>
            <person name="Ezra D."/>
            <person name="Gonzalez J."/>
            <person name="Henrissat B."/>
            <person name="Kuo A."/>
            <person name="Liang C."/>
            <person name="Lipzen A."/>
            <person name="Lutzoni F."/>
            <person name="Magnuson J."/>
            <person name="Mondo S."/>
            <person name="Nolan M."/>
            <person name="Ohm R."/>
            <person name="Pangilinan J."/>
            <person name="Park H.-J."/>
            <person name="Ramirez L."/>
            <person name="Alfaro M."/>
            <person name="Sun H."/>
            <person name="Tritt A."/>
            <person name="Yoshinaga Y."/>
            <person name="Zwiers L.-H."/>
            <person name="Turgeon B."/>
            <person name="Goodwin S."/>
            <person name="Spatafora J."/>
            <person name="Crous P."/>
            <person name="Grigoriev I."/>
        </authorList>
    </citation>
    <scope>NUCLEOTIDE SEQUENCE</scope>
    <source>
        <strain evidence="1">HMLAC05119</strain>
    </source>
</reference>
<organism evidence="1 2">
    <name type="scientific">Ampelomyces quisqualis</name>
    <name type="common">Powdery mildew agent</name>
    <dbReference type="NCBI Taxonomy" id="50730"/>
    <lineage>
        <taxon>Eukaryota</taxon>
        <taxon>Fungi</taxon>
        <taxon>Dikarya</taxon>
        <taxon>Ascomycota</taxon>
        <taxon>Pezizomycotina</taxon>
        <taxon>Dothideomycetes</taxon>
        <taxon>Pleosporomycetidae</taxon>
        <taxon>Pleosporales</taxon>
        <taxon>Pleosporineae</taxon>
        <taxon>Phaeosphaeriaceae</taxon>
        <taxon>Ampelomyces</taxon>
    </lineage>
</organism>
<proteinExistence type="predicted"/>
<gene>
    <name evidence="1" type="ORF">BDU57DRAFT_513176</name>
</gene>
<evidence type="ECO:0000313" key="2">
    <source>
        <dbReference type="Proteomes" id="UP000800096"/>
    </source>
</evidence>
<protein>
    <submittedName>
        <fullName evidence="1">Uncharacterized protein</fullName>
    </submittedName>
</protein>
<evidence type="ECO:0000313" key="1">
    <source>
        <dbReference type="EMBL" id="KAF1919868.1"/>
    </source>
</evidence>
<keyword evidence="2" id="KW-1185">Reference proteome</keyword>
<sequence length="79" mass="8652">MSCLISFVTSTVSFSSSRKICTNLRPVGCVNSCSCLLLNSLTSKIYSSMSRFTVRFKASRLWASPVYIVGVTDRLFGAV</sequence>
<dbReference type="AlphaFoldDB" id="A0A6A5QYG2"/>
<accession>A0A6A5QYG2</accession>
<dbReference type="Proteomes" id="UP000800096">
    <property type="component" value="Unassembled WGS sequence"/>
</dbReference>
<dbReference type="EMBL" id="ML979133">
    <property type="protein sequence ID" value="KAF1919868.1"/>
    <property type="molecule type" value="Genomic_DNA"/>
</dbReference>
<name>A0A6A5QYG2_AMPQU</name>